<keyword evidence="4" id="KW-1185">Reference proteome</keyword>
<feature type="compositionally biased region" description="Acidic residues" evidence="2">
    <location>
        <begin position="66"/>
        <end position="78"/>
    </location>
</feature>
<proteinExistence type="predicted"/>
<reference evidence="3 4" key="1">
    <citation type="submission" date="2016-03" db="EMBL/GenBank/DDBJ databases">
        <authorList>
            <person name="Ploux O."/>
        </authorList>
    </citation>
    <scope>NUCLEOTIDE SEQUENCE [LARGE SCALE GENOMIC DNA]</scope>
    <source>
        <strain evidence="3 4">URUG2</strain>
    </source>
</reference>
<sequence>MVIRTPRIVARAVKVEFSKLFAGLAPHLQSWKGHSKTQKESKDTVTIDPVSKETDDVQGEIRHSDGEEDNASFEEGDDATGLQLGDDHVSVEHVAEVEVDSSEPHDTTHLEGSKLRSGGMDRPDRKLILRNPDVARADSGAMMSSSVVAGAAKGACNDESSPESIHEPQHRQDHITIPHGSLIAQQLQTAVREHRTLKSLEHDADEQLEALENQASTISKQAQGLHDLIQDLKAGQTSTEVSSEIDALYGAISDLREAEEDNWQRQQRLKRHMSELYQDFRNEQCVLFDALDTTLVSQGLLPHAMRSAPAESSDADGSAMPTQQLRRSTTNITKALNRAEDSEQVASAAKTRATLLKDYVNKRAELETCEVRFYTKEALFDELERSRLKQIAAGEEVESVTEFDLCVCEETRQMTRDLINAEAEYEVSKAAAVAAGLQLKYSDIESGFVDDIDDGYRVSMEKDMIKECNRGRVEDWLAELEDKECPTRYLSVRDFEGMDLVDGTGVSALQDVGICDSRSMVAEGPSRRRIDRWTAQSW</sequence>
<accession>A0A2D3VQ26</accession>
<feature type="region of interest" description="Disordered" evidence="2">
    <location>
        <begin position="30"/>
        <end position="83"/>
    </location>
</feature>
<organism evidence="3 4">
    <name type="scientific">Ramularia collo-cygni</name>
    <dbReference type="NCBI Taxonomy" id="112498"/>
    <lineage>
        <taxon>Eukaryota</taxon>
        <taxon>Fungi</taxon>
        <taxon>Dikarya</taxon>
        <taxon>Ascomycota</taxon>
        <taxon>Pezizomycotina</taxon>
        <taxon>Dothideomycetes</taxon>
        <taxon>Dothideomycetidae</taxon>
        <taxon>Mycosphaerellales</taxon>
        <taxon>Mycosphaerellaceae</taxon>
        <taxon>Ramularia</taxon>
    </lineage>
</organism>
<feature type="region of interest" description="Disordered" evidence="2">
    <location>
        <begin position="97"/>
        <end position="125"/>
    </location>
</feature>
<dbReference type="Proteomes" id="UP000225277">
    <property type="component" value="Unassembled WGS sequence"/>
</dbReference>
<evidence type="ECO:0000256" key="2">
    <source>
        <dbReference type="SAM" id="MobiDB-lite"/>
    </source>
</evidence>
<protein>
    <submittedName>
        <fullName evidence="3">Uncharacterized protein</fullName>
    </submittedName>
</protein>
<dbReference type="RefSeq" id="XP_023632027.1">
    <property type="nucleotide sequence ID" value="XM_023776259.1"/>
</dbReference>
<feature type="compositionally biased region" description="Basic and acidic residues" evidence="2">
    <location>
        <begin position="37"/>
        <end position="65"/>
    </location>
</feature>
<evidence type="ECO:0000256" key="1">
    <source>
        <dbReference type="SAM" id="Coils"/>
    </source>
</evidence>
<evidence type="ECO:0000313" key="3">
    <source>
        <dbReference type="EMBL" id="CZT25304.1"/>
    </source>
</evidence>
<gene>
    <name evidence="3" type="ORF">RCC_11032</name>
</gene>
<evidence type="ECO:0000313" key="4">
    <source>
        <dbReference type="Proteomes" id="UP000225277"/>
    </source>
</evidence>
<name>A0A2D3VQ26_9PEZI</name>
<dbReference type="GeneID" id="35606065"/>
<feature type="coiled-coil region" evidence="1">
    <location>
        <begin position="194"/>
        <end position="228"/>
    </location>
</feature>
<dbReference type="OrthoDB" id="5391053at2759"/>
<keyword evidence="1" id="KW-0175">Coiled coil</keyword>
<dbReference type="AlphaFoldDB" id="A0A2D3VQ26"/>
<dbReference type="EMBL" id="FJUY01000026">
    <property type="protein sequence ID" value="CZT25304.1"/>
    <property type="molecule type" value="Genomic_DNA"/>
</dbReference>